<gene>
    <name evidence="1" type="ORF">MSP8886_02433</name>
</gene>
<keyword evidence="2" id="KW-1185">Reference proteome</keyword>
<proteinExistence type="predicted"/>
<evidence type="ECO:0000313" key="1">
    <source>
        <dbReference type="EMBL" id="SBS32457.1"/>
    </source>
</evidence>
<name>A0A1A8TGW3_9GAMM</name>
<dbReference type="Proteomes" id="UP000092544">
    <property type="component" value="Unassembled WGS sequence"/>
</dbReference>
<dbReference type="OrthoDB" id="6105458at2"/>
<reference evidence="1 2" key="1">
    <citation type="submission" date="2016-06" db="EMBL/GenBank/DDBJ databases">
        <authorList>
            <person name="Kjaerup R.B."/>
            <person name="Dalgaard T.S."/>
            <person name="Juul-Madsen H.R."/>
        </authorList>
    </citation>
    <scope>NUCLEOTIDE SEQUENCE [LARGE SCALE GENOMIC DNA]</scope>
    <source>
        <strain evidence="1 2">CECT 8886</strain>
    </source>
</reference>
<sequence>MSEVEGVMAFEQGIDSFIKRIRSVLYERANVRLSQHTTPQNLATLFLQQDKYPLQLRFVVLAVGHDQSLGRLSWLDQYGCDHVCCYVNELFHCVVRKRNGKWSEQKHKVDELCARRLLDLLAA</sequence>
<organism evidence="1 2">
    <name type="scientific">Marinomonas spartinae</name>
    <dbReference type="NCBI Taxonomy" id="1792290"/>
    <lineage>
        <taxon>Bacteria</taxon>
        <taxon>Pseudomonadati</taxon>
        <taxon>Pseudomonadota</taxon>
        <taxon>Gammaproteobacteria</taxon>
        <taxon>Oceanospirillales</taxon>
        <taxon>Oceanospirillaceae</taxon>
        <taxon>Marinomonas</taxon>
    </lineage>
</organism>
<dbReference type="EMBL" id="FLOB01000005">
    <property type="protein sequence ID" value="SBS32457.1"/>
    <property type="molecule type" value="Genomic_DNA"/>
</dbReference>
<dbReference type="RefSeq" id="WP_067016749.1">
    <property type="nucleotide sequence ID" value="NZ_FLOB01000005.1"/>
</dbReference>
<dbReference type="AlphaFoldDB" id="A0A1A8TGW3"/>
<accession>A0A1A8TGW3</accession>
<evidence type="ECO:0000313" key="2">
    <source>
        <dbReference type="Proteomes" id="UP000092544"/>
    </source>
</evidence>
<protein>
    <submittedName>
        <fullName evidence="1">Uncharacterized protein</fullName>
    </submittedName>
</protein>